<keyword evidence="9" id="KW-0963">Cytoplasm</keyword>
<evidence type="ECO:0000256" key="21">
    <source>
        <dbReference type="ARBA" id="ARBA00032948"/>
    </source>
</evidence>
<comment type="subcellular location">
    <subcellularLocation>
        <location evidence="4">Cytoplasm</location>
    </subcellularLocation>
</comment>
<dbReference type="Proteomes" id="UP000009046">
    <property type="component" value="Unassembled WGS sequence"/>
</dbReference>
<dbReference type="EMBL" id="AAZO01001841">
    <property type="status" value="NOT_ANNOTATED_CDS"/>
    <property type="molecule type" value="Genomic_DNA"/>
</dbReference>
<dbReference type="EMBL" id="DS235112">
    <property type="protein sequence ID" value="EEB12137.1"/>
    <property type="molecule type" value="Genomic_DNA"/>
</dbReference>
<dbReference type="Gene3D" id="1.20.1700.10">
    <property type="entry name" value="AF1104-like"/>
    <property type="match status" value="1"/>
</dbReference>
<dbReference type="OMA" id="LNEYKYW"/>
<keyword evidence="10" id="KW-0533">Nickel</keyword>
<keyword evidence="14 25" id="KW-0418">Kinase</keyword>
<comment type="subunit">
    <text evidence="6">Homodimer. Interacts with PKM.</text>
</comment>
<keyword evidence="15" id="KW-0378">Hydrolase</keyword>
<gene>
    <name evidence="26" type="primary">8236525</name>
    <name evidence="25" type="ORF">Phum_PHUM157550</name>
</gene>
<dbReference type="InterPro" id="IPR004567">
    <property type="entry name" value="Type_II_PanK"/>
</dbReference>
<comment type="catalytic activity">
    <reaction evidence="20">
        <text>(R)-4'-phospho-S-sulfopantetheine + H2O = (R)-S-sulfopantetheine + phosphate</text>
        <dbReference type="Rhea" id="RHEA:68340"/>
        <dbReference type="ChEBI" id="CHEBI:15377"/>
        <dbReference type="ChEBI" id="CHEBI:43474"/>
        <dbReference type="ChEBI" id="CHEBI:177302"/>
        <dbReference type="ChEBI" id="CHEBI:177303"/>
    </reaction>
    <physiologicalReaction direction="left-to-right" evidence="20">
        <dbReference type="Rhea" id="RHEA:68341"/>
    </physiologicalReaction>
</comment>
<dbReference type="Gene3D" id="3.40.50.10880">
    <property type="entry name" value="Uncharacterised protein PF01937, DUF89, domain 3"/>
    <property type="match status" value="1"/>
</dbReference>
<keyword evidence="18" id="KW-0944">Nitration</keyword>
<evidence type="ECO:0000256" key="17">
    <source>
        <dbReference type="ARBA" id="ARBA00022993"/>
    </source>
</evidence>
<dbReference type="InterPro" id="IPR035073">
    <property type="entry name" value="At2g17340_3_helix_bundle"/>
</dbReference>
<evidence type="ECO:0000256" key="19">
    <source>
        <dbReference type="ARBA" id="ARBA00023211"/>
    </source>
</evidence>
<keyword evidence="17" id="KW-0173">Coenzyme A biosynthesis</keyword>
<evidence type="ECO:0000313" key="27">
    <source>
        <dbReference type="Proteomes" id="UP000009046"/>
    </source>
</evidence>
<dbReference type="KEGG" id="phu:Phum_PHUM157550"/>
<dbReference type="OrthoDB" id="498611at2759"/>
<dbReference type="GeneID" id="8236525"/>
<evidence type="ECO:0000256" key="13">
    <source>
        <dbReference type="ARBA" id="ARBA00022741"/>
    </source>
</evidence>
<evidence type="ECO:0000256" key="20">
    <source>
        <dbReference type="ARBA" id="ARBA00029347"/>
    </source>
</evidence>
<sequence length="817" mass="91878">MADVSCVGNVYNEPNSIKLPEYMEMFCNLHNGKRFAIDIGCSLTKIAYYSTTKHKQSCFNHRKKNINKLNVTNGVNTGSLTNDYSKINNNWENNCETSNTIRNIITDDSDNVIDSCINDSTSQMCNQKYCEIEQMSRLHFLKFQTKYLENCLDFIENHIVGNKELVKGNTIKVTGGGVCKYASCIKEKLGVLIDKEDEMYCLIKGTNFLLKNVSKEAFSFEQNGKPEYIFQNIDSNLYPYLLVNIGSGVSIIKVTGEECYERIGGLSTGGATFWGLGSLLTSAKEYDDLLELAAKGDYEKVDILVRDIFGGDYTSAGLSGDLIAASFGKINVNNGESSQKKFSEADIARSLLFTVLNSIGQVASLYALMHNVDKVYFGGYFLCNNALNMDVLSRSVNYWSDNKIKPLFLRHEGYLGTVGAFLKGTEQWGKETSSGVSRERKMSAGCGNFGNGNGNINESDGDFSVCPFLLNPHTYCPDVVNLVQDEEAREYWLKCFEGTVEKITIKAIESQKNNSTAIKRANSFKEKLLNRLKELKTNPTLYGSLTVRSILETIQQFLHDYEFPDPYLTQKEMENKEALTLFANHIEQLDRLDETTRNKKLIWYLIAGNMFDWGAKEISALLEKDNFGFEDALSKIPKRPWLIDSLDEWSKRLEGVPHKCAVIFVDNSGLDIILGIFPFVRELLRRGTEVILCSNSSPALNDVIHSELLVLLNSVKKICPIIREAEEKGFLIAMESGQTGPCLDLSRLKKNLCEEMIRRKADLIVIEGMGRSVHTNLNTNFKCESLKVAVIKNQWLAKRLGGNMFSVLCQYKNNLIS</sequence>
<evidence type="ECO:0000256" key="15">
    <source>
        <dbReference type="ARBA" id="ARBA00022801"/>
    </source>
</evidence>
<dbReference type="GO" id="GO:0005634">
    <property type="term" value="C:nucleus"/>
    <property type="evidence" value="ECO:0007669"/>
    <property type="project" value="TreeGrafter"/>
</dbReference>
<reference evidence="25" key="2">
    <citation type="submission" date="2007-04" db="EMBL/GenBank/DDBJ databases">
        <title>The genome of the human body louse.</title>
        <authorList>
            <consortium name="The Human Body Louse Genome Consortium"/>
            <person name="Kirkness E."/>
            <person name="Walenz B."/>
            <person name="Hass B."/>
            <person name="Bruggner R."/>
            <person name="Strausberg R."/>
        </authorList>
    </citation>
    <scope>NUCLEOTIDE SEQUENCE</scope>
    <source>
        <strain evidence="25">USDA</strain>
    </source>
</reference>
<dbReference type="FunFam" id="3.30.420.40:FF:000025">
    <property type="entry name" value="pantothenate kinase 2, mitochondrial"/>
    <property type="match status" value="1"/>
</dbReference>
<dbReference type="AlphaFoldDB" id="E0VFI1"/>
<comment type="cofactor">
    <cofactor evidence="2">
        <name>Mn(2+)</name>
        <dbReference type="ChEBI" id="CHEBI:29035"/>
    </cofactor>
</comment>
<evidence type="ECO:0000256" key="23">
    <source>
        <dbReference type="ARBA" id="ARBA00060870"/>
    </source>
</evidence>
<dbReference type="GO" id="GO:0046872">
    <property type="term" value="F:metal ion binding"/>
    <property type="evidence" value="ECO:0007669"/>
    <property type="project" value="UniProtKB-KW"/>
</dbReference>
<dbReference type="SUPFAM" id="SSF53067">
    <property type="entry name" value="Actin-like ATPase domain"/>
    <property type="match status" value="2"/>
</dbReference>
<dbReference type="InParanoid" id="E0VFI1"/>
<evidence type="ECO:0000256" key="16">
    <source>
        <dbReference type="ARBA" id="ARBA00022840"/>
    </source>
</evidence>
<dbReference type="Pfam" id="PF03630">
    <property type="entry name" value="Fumble"/>
    <property type="match status" value="1"/>
</dbReference>
<evidence type="ECO:0000256" key="1">
    <source>
        <dbReference type="ARBA" id="ARBA00001206"/>
    </source>
</evidence>
<accession>E0VFI1</accession>
<evidence type="ECO:0000259" key="24">
    <source>
        <dbReference type="Pfam" id="PF01937"/>
    </source>
</evidence>
<dbReference type="InterPro" id="IPR002791">
    <property type="entry name" value="ARMT1-like_metal-bd"/>
</dbReference>
<reference evidence="25" key="1">
    <citation type="submission" date="2007-04" db="EMBL/GenBank/DDBJ databases">
        <title>Annotation of Pediculus humanus corporis strain USDA.</title>
        <authorList>
            <person name="Kirkness E."/>
            <person name="Hannick L."/>
            <person name="Hass B."/>
            <person name="Bruggner R."/>
            <person name="Lawson D."/>
            <person name="Bidwell S."/>
            <person name="Joardar V."/>
            <person name="Caler E."/>
            <person name="Walenz B."/>
            <person name="Inman J."/>
            <person name="Schobel S."/>
            <person name="Galinsky K."/>
            <person name="Amedeo P."/>
            <person name="Strausberg R."/>
        </authorList>
    </citation>
    <scope>NUCLEOTIDE SEQUENCE</scope>
    <source>
        <strain evidence="25">USDA</strain>
    </source>
</reference>
<dbReference type="CTD" id="8236525"/>
<evidence type="ECO:0000256" key="4">
    <source>
        <dbReference type="ARBA" id="ARBA00004496"/>
    </source>
</evidence>
<dbReference type="EnsemblMetazoa" id="PHUM157550-RA">
    <property type="protein sequence ID" value="PHUM157550-PA"/>
    <property type="gene ID" value="PHUM157550"/>
</dbReference>
<evidence type="ECO:0000313" key="25">
    <source>
        <dbReference type="EMBL" id="EEB12137.1"/>
    </source>
</evidence>
<dbReference type="VEuPathDB" id="VectorBase:PHUM157550"/>
<dbReference type="Gene3D" id="3.30.420.40">
    <property type="match status" value="1"/>
</dbReference>
<evidence type="ECO:0000256" key="11">
    <source>
        <dbReference type="ARBA" id="ARBA00022679"/>
    </source>
</evidence>
<reference evidence="26" key="3">
    <citation type="submission" date="2021-02" db="UniProtKB">
        <authorList>
            <consortium name="EnsemblMetazoa"/>
        </authorList>
    </citation>
    <scope>IDENTIFICATION</scope>
    <source>
        <strain evidence="26">USDA</strain>
    </source>
</reference>
<feature type="domain" description="Damage-control phosphatase ARMT1-like metal-binding" evidence="24">
    <location>
        <begin position="505"/>
        <end position="804"/>
    </location>
</feature>
<evidence type="ECO:0000256" key="12">
    <source>
        <dbReference type="ARBA" id="ARBA00022723"/>
    </source>
</evidence>
<dbReference type="Pfam" id="PF01937">
    <property type="entry name" value="ARMT1-like_dom"/>
    <property type="match status" value="1"/>
</dbReference>
<keyword evidence="12" id="KW-0479">Metal-binding</keyword>
<keyword evidence="16" id="KW-0067">ATP-binding</keyword>
<evidence type="ECO:0000256" key="22">
    <source>
        <dbReference type="ARBA" id="ARBA00046055"/>
    </source>
</evidence>
<evidence type="ECO:0000313" key="26">
    <source>
        <dbReference type="EnsemblMetazoa" id="PHUM157550-PA"/>
    </source>
</evidence>
<dbReference type="InterPro" id="IPR043129">
    <property type="entry name" value="ATPase_NBD"/>
</dbReference>
<evidence type="ECO:0000256" key="5">
    <source>
        <dbReference type="ARBA" id="ARBA00005225"/>
    </source>
</evidence>
<dbReference type="CDD" id="cd24123">
    <property type="entry name" value="ASKHA_NBD_PanK-II_Pank4"/>
    <property type="match status" value="1"/>
</dbReference>
<evidence type="ECO:0000256" key="9">
    <source>
        <dbReference type="ARBA" id="ARBA00022490"/>
    </source>
</evidence>
<keyword evidence="13" id="KW-0547">Nucleotide-binding</keyword>
<dbReference type="GO" id="GO:0004594">
    <property type="term" value="F:pantothenate kinase activity"/>
    <property type="evidence" value="ECO:0007669"/>
    <property type="project" value="UniProtKB-EC"/>
</dbReference>
<comment type="function">
    <text evidence="22">Phosphatase which shows a preference for 4'-phosphopantetheine and its oxidatively damaged forms (sulfonate or S-sulfonate), providing strong indirect evidence that the phosphatase activity pre-empts damage in the coenzyme A (CoA) pathway. Hydrolyzing excess 4'-phosphopantetheine could constitute a directed overflow mechanism to prevent its oxidation to the S-sulfonate, sulfonate, or other forms. Hydrolyzing 4'-phosphopantetheine sulfonate or S-sulfonate would forestall their conversion to inactive forms of CoA and acyl carrier protein. May play a role in the physiological regulation of CoA intracellular levels.</text>
</comment>
<keyword evidence="27" id="KW-1185">Reference proteome</keyword>
<dbReference type="Gene3D" id="3.30.420.510">
    <property type="match status" value="1"/>
</dbReference>
<dbReference type="EC" id="2.7.1.33" evidence="7"/>
<keyword evidence="19" id="KW-0464">Manganese</keyword>
<dbReference type="GO" id="GO:0015937">
    <property type="term" value="P:coenzyme A biosynthetic process"/>
    <property type="evidence" value="ECO:0007669"/>
    <property type="project" value="UniProtKB-KW"/>
</dbReference>
<dbReference type="EMBL" id="AAZO01001840">
    <property type="status" value="NOT_ANNOTATED_CDS"/>
    <property type="molecule type" value="Genomic_DNA"/>
</dbReference>
<comment type="similarity">
    <text evidence="23">Belongs to the type II pantothenate kinase family.</text>
</comment>
<dbReference type="eggNOG" id="KOG2201">
    <property type="taxonomic scope" value="Eukaryota"/>
</dbReference>
<evidence type="ECO:0000256" key="10">
    <source>
        <dbReference type="ARBA" id="ARBA00022596"/>
    </source>
</evidence>
<keyword evidence="11 25" id="KW-0808">Transferase</keyword>
<evidence type="ECO:0000256" key="6">
    <source>
        <dbReference type="ARBA" id="ARBA00011388"/>
    </source>
</evidence>
<dbReference type="NCBIfam" id="TIGR00555">
    <property type="entry name" value="panK_eukar"/>
    <property type="match status" value="1"/>
</dbReference>
<proteinExistence type="inferred from homology"/>
<dbReference type="SUPFAM" id="SSF111321">
    <property type="entry name" value="AF1104-like"/>
    <property type="match status" value="1"/>
</dbReference>
<dbReference type="HOGENOM" id="CLU_012496_1_1_1"/>
<evidence type="ECO:0000256" key="3">
    <source>
        <dbReference type="ARBA" id="ARBA00001967"/>
    </source>
</evidence>
<dbReference type="RefSeq" id="XP_002424875.1">
    <property type="nucleotide sequence ID" value="XM_002424830.1"/>
</dbReference>
<comment type="pathway">
    <text evidence="5">Cofactor biosynthesis; coenzyme A biosynthesis; CoA from (R)-pantothenate: step 1/5.</text>
</comment>
<evidence type="ECO:0000256" key="2">
    <source>
        <dbReference type="ARBA" id="ARBA00001936"/>
    </source>
</evidence>
<name>E0VFI1_PEDHC</name>
<evidence type="ECO:0000256" key="8">
    <source>
        <dbReference type="ARBA" id="ARBA00019490"/>
    </source>
</evidence>
<dbReference type="GO" id="GO:0016787">
    <property type="term" value="F:hydrolase activity"/>
    <property type="evidence" value="ECO:0007669"/>
    <property type="project" value="UniProtKB-KW"/>
</dbReference>
<evidence type="ECO:0000256" key="14">
    <source>
        <dbReference type="ARBA" id="ARBA00022777"/>
    </source>
</evidence>
<protein>
    <recommendedName>
        <fullName evidence="8">4'-phosphopantetheine phosphatase</fullName>
        <ecNumber evidence="7">2.7.1.33</ecNumber>
    </recommendedName>
    <alternativeName>
        <fullName evidence="21">Inactive pantothenic acid kinase 4</fullName>
    </alternativeName>
</protein>
<evidence type="ECO:0000256" key="18">
    <source>
        <dbReference type="ARBA" id="ARBA00023074"/>
    </source>
</evidence>
<dbReference type="FunFam" id="3.40.50.10880:FF:000001">
    <property type="entry name" value="Pantothenate kinase 4"/>
    <property type="match status" value="1"/>
</dbReference>
<dbReference type="STRING" id="121224.E0VFI1"/>
<dbReference type="eggNOG" id="KOG4584">
    <property type="taxonomic scope" value="Eukaryota"/>
</dbReference>
<dbReference type="PANTHER" id="PTHR12280:SF20">
    <property type="entry name" value="4'-PHOSPHOPANTETHEINE PHOSPHATASE"/>
    <property type="match status" value="1"/>
</dbReference>
<dbReference type="PANTHER" id="PTHR12280">
    <property type="entry name" value="PANTOTHENATE KINASE"/>
    <property type="match status" value="1"/>
</dbReference>
<organism>
    <name type="scientific">Pediculus humanus subsp. corporis</name>
    <name type="common">Body louse</name>
    <dbReference type="NCBI Taxonomy" id="121224"/>
    <lineage>
        <taxon>Eukaryota</taxon>
        <taxon>Metazoa</taxon>
        <taxon>Ecdysozoa</taxon>
        <taxon>Arthropoda</taxon>
        <taxon>Hexapoda</taxon>
        <taxon>Insecta</taxon>
        <taxon>Pterygota</taxon>
        <taxon>Neoptera</taxon>
        <taxon>Paraneoptera</taxon>
        <taxon>Psocodea</taxon>
        <taxon>Troctomorpha</taxon>
        <taxon>Phthiraptera</taxon>
        <taxon>Anoplura</taxon>
        <taxon>Pediculidae</taxon>
        <taxon>Pediculus</taxon>
    </lineage>
</organism>
<dbReference type="GO" id="GO:0005524">
    <property type="term" value="F:ATP binding"/>
    <property type="evidence" value="ECO:0007669"/>
    <property type="project" value="UniProtKB-KW"/>
</dbReference>
<comment type="cofactor">
    <cofactor evidence="3">
        <name>Ni(2+)</name>
        <dbReference type="ChEBI" id="CHEBI:49786"/>
    </cofactor>
</comment>
<comment type="catalytic activity">
    <reaction evidence="1">
        <text>(R)-pantothenate + ATP = (R)-4'-phosphopantothenate + ADP + H(+)</text>
        <dbReference type="Rhea" id="RHEA:16373"/>
        <dbReference type="ChEBI" id="CHEBI:10986"/>
        <dbReference type="ChEBI" id="CHEBI:15378"/>
        <dbReference type="ChEBI" id="CHEBI:29032"/>
        <dbReference type="ChEBI" id="CHEBI:30616"/>
        <dbReference type="ChEBI" id="CHEBI:456216"/>
        <dbReference type="EC" id="2.7.1.33"/>
    </reaction>
</comment>
<evidence type="ECO:0000256" key="7">
    <source>
        <dbReference type="ARBA" id="ARBA00012102"/>
    </source>
</evidence>
<dbReference type="GO" id="GO:0005829">
    <property type="term" value="C:cytosol"/>
    <property type="evidence" value="ECO:0007669"/>
    <property type="project" value="TreeGrafter"/>
</dbReference>
<dbReference type="InterPro" id="IPR036075">
    <property type="entry name" value="ARMT-1-like_metal-bd_sf"/>
</dbReference>